<reference evidence="1 2" key="1">
    <citation type="submission" date="2022-06" db="EMBL/GenBank/DDBJ databases">
        <title>Dyella sp. Sa strain:Sa Genome sequencing.</title>
        <authorList>
            <person name="Park S."/>
        </authorList>
    </citation>
    <scope>NUCLEOTIDE SEQUENCE [LARGE SCALE GENOMIC DNA]</scope>
    <source>
        <strain evidence="1 2">Sa</strain>
    </source>
</reference>
<protein>
    <submittedName>
        <fullName evidence="1">Uncharacterized protein</fullName>
    </submittedName>
</protein>
<sequence>MSAPPLTVQPLSLREQARLTGLIDALAGYLGKPGDWGYDTQLGLFTIQVLAIRQQLKAATPEPAAG</sequence>
<comment type="caution">
    <text evidence="1">The sequence shown here is derived from an EMBL/GenBank/DDBJ whole genome shotgun (WGS) entry which is preliminary data.</text>
</comment>
<accession>A0ABT1FDB6</accession>
<keyword evidence="2" id="KW-1185">Reference proteome</keyword>
<dbReference type="RefSeq" id="WP_253567790.1">
    <property type="nucleotide sequence ID" value="NZ_JAMZEK010000003.1"/>
</dbReference>
<proteinExistence type="predicted"/>
<organism evidence="1 2">
    <name type="scientific">Dyella lutea</name>
    <dbReference type="NCBI Taxonomy" id="2950441"/>
    <lineage>
        <taxon>Bacteria</taxon>
        <taxon>Pseudomonadati</taxon>
        <taxon>Pseudomonadota</taxon>
        <taxon>Gammaproteobacteria</taxon>
        <taxon>Lysobacterales</taxon>
        <taxon>Rhodanobacteraceae</taxon>
        <taxon>Dyella</taxon>
    </lineage>
</organism>
<evidence type="ECO:0000313" key="2">
    <source>
        <dbReference type="Proteomes" id="UP001204615"/>
    </source>
</evidence>
<dbReference type="Proteomes" id="UP001204615">
    <property type="component" value="Unassembled WGS sequence"/>
</dbReference>
<name>A0ABT1FDB6_9GAMM</name>
<dbReference type="EMBL" id="JAMZEK010000003">
    <property type="protein sequence ID" value="MCP1375355.1"/>
    <property type="molecule type" value="Genomic_DNA"/>
</dbReference>
<gene>
    <name evidence="1" type="ORF">NC595_14995</name>
</gene>
<evidence type="ECO:0000313" key="1">
    <source>
        <dbReference type="EMBL" id="MCP1375355.1"/>
    </source>
</evidence>